<feature type="signal peptide" evidence="1">
    <location>
        <begin position="1"/>
        <end position="23"/>
    </location>
</feature>
<dbReference type="GO" id="GO:0006508">
    <property type="term" value="P:proteolysis"/>
    <property type="evidence" value="ECO:0007669"/>
    <property type="project" value="InterPro"/>
</dbReference>
<evidence type="ECO:0000256" key="1">
    <source>
        <dbReference type="SAM" id="SignalP"/>
    </source>
</evidence>
<dbReference type="Pfam" id="PF03572">
    <property type="entry name" value="Peptidase_S41"/>
    <property type="match status" value="1"/>
</dbReference>
<dbReference type="Proteomes" id="UP000199672">
    <property type="component" value="Unassembled WGS sequence"/>
</dbReference>
<evidence type="ECO:0000313" key="3">
    <source>
        <dbReference type="EMBL" id="SFD45298.1"/>
    </source>
</evidence>
<dbReference type="EMBL" id="FOMH01000008">
    <property type="protein sequence ID" value="SFD45298.1"/>
    <property type="molecule type" value="Genomic_DNA"/>
</dbReference>
<proteinExistence type="predicted"/>
<evidence type="ECO:0000259" key="2">
    <source>
        <dbReference type="SMART" id="SM00245"/>
    </source>
</evidence>
<keyword evidence="1" id="KW-0732">Signal</keyword>
<keyword evidence="4" id="KW-1185">Reference proteome</keyword>
<dbReference type="AlphaFoldDB" id="A0A1I1SKU8"/>
<dbReference type="Gene3D" id="3.30.750.44">
    <property type="match status" value="1"/>
</dbReference>
<dbReference type="InterPro" id="IPR005151">
    <property type="entry name" value="Tail-specific_protease"/>
</dbReference>
<reference evidence="4" key="1">
    <citation type="submission" date="2016-10" db="EMBL/GenBank/DDBJ databases">
        <authorList>
            <person name="Varghese N."/>
            <person name="Submissions S."/>
        </authorList>
    </citation>
    <scope>NUCLEOTIDE SEQUENCE [LARGE SCALE GENOMIC DNA]</scope>
    <source>
        <strain evidence="4">CGMCC 1.10370</strain>
    </source>
</reference>
<name>A0A1I1SKU8_9FLAO</name>
<protein>
    <submittedName>
        <fullName evidence="3">N-terminal domain of Peptidase_S41</fullName>
    </submittedName>
</protein>
<accession>A0A1I1SKU8</accession>
<gene>
    <name evidence="3" type="ORF">SAMN05216297_10832</name>
</gene>
<dbReference type="RefSeq" id="WP_091494987.1">
    <property type="nucleotide sequence ID" value="NZ_FOMH01000008.1"/>
</dbReference>
<feature type="domain" description="Tail specific protease" evidence="2">
    <location>
        <begin position="110"/>
        <end position="319"/>
    </location>
</feature>
<organism evidence="3 4">
    <name type="scientific">Flavobacterium phragmitis</name>
    <dbReference type="NCBI Taxonomy" id="739143"/>
    <lineage>
        <taxon>Bacteria</taxon>
        <taxon>Pseudomonadati</taxon>
        <taxon>Bacteroidota</taxon>
        <taxon>Flavobacteriia</taxon>
        <taxon>Flavobacteriales</taxon>
        <taxon>Flavobacteriaceae</taxon>
        <taxon>Flavobacterium</taxon>
    </lineage>
</organism>
<dbReference type="Gene3D" id="3.90.226.10">
    <property type="entry name" value="2-enoyl-CoA Hydratase, Chain A, domain 1"/>
    <property type="match status" value="1"/>
</dbReference>
<dbReference type="OrthoDB" id="6397760at2"/>
<dbReference type="CDD" id="cd07563">
    <property type="entry name" value="Peptidase_S41_IRBP"/>
    <property type="match status" value="1"/>
</dbReference>
<dbReference type="GO" id="GO:0008236">
    <property type="term" value="F:serine-type peptidase activity"/>
    <property type="evidence" value="ECO:0007669"/>
    <property type="project" value="InterPro"/>
</dbReference>
<dbReference type="Pfam" id="PF11918">
    <property type="entry name" value="Peptidase_S41_N"/>
    <property type="match status" value="1"/>
</dbReference>
<dbReference type="PANTHER" id="PTHR11261:SF3">
    <property type="entry name" value="RETINOL-BINDING PROTEIN 3"/>
    <property type="match status" value="1"/>
</dbReference>
<sequence length="443" mass="50750">MKKNITLLLFVFLIGLYSENATAQKKEINLSDLDKKQVIDSLSKKLEEFYIRPKTIGEISKKLNENLKKGNYKNILLPNEFASKLSADLIEASKDLHFRVMYEPAWAESQQKIKEKETQEKIKATELIEAKKKNFGFMQARILEGNIGYLEFNYFEDPAIASETAASLMQFLNNTDALLIDLRKNNGGAMEMGQFISSYFFSNKELPLYKYYYFEENRKKVEREMWLLPSVPGKRLDAVPIYILTSGGTFSAAEWMSYSLQNLKRVTIVGEKTAGGAHPITRTVLANGFSVNIPFGEVKDPITNNDFEGKGVMPDVLCKSEEAISTAHLLALKNVSEQNKDNANDLNWFVPVVKNRQKPFVIDSTLLKSYEGKFGKSELVFENNNLYFRWNNIITLLLTPLESDLFIVDGTDDYRIKIVFENNTVTAIKRIYRDGQERIYKKD</sequence>
<evidence type="ECO:0000313" key="4">
    <source>
        <dbReference type="Proteomes" id="UP000199672"/>
    </source>
</evidence>
<feature type="chain" id="PRO_5011721582" evidence="1">
    <location>
        <begin position="24"/>
        <end position="443"/>
    </location>
</feature>
<dbReference type="SUPFAM" id="SSF52096">
    <property type="entry name" value="ClpP/crotonase"/>
    <property type="match status" value="1"/>
</dbReference>
<dbReference type="PANTHER" id="PTHR11261">
    <property type="entry name" value="INTERPHOTORECEPTOR RETINOID-BINDING PROTEIN"/>
    <property type="match status" value="1"/>
</dbReference>
<dbReference type="STRING" id="739143.SAMN05216297_10832"/>
<dbReference type="InterPro" id="IPR029045">
    <property type="entry name" value="ClpP/crotonase-like_dom_sf"/>
</dbReference>
<dbReference type="SMART" id="SM00245">
    <property type="entry name" value="TSPc"/>
    <property type="match status" value="1"/>
</dbReference>